<feature type="transmembrane region" description="Helical" evidence="7">
    <location>
        <begin position="659"/>
        <end position="677"/>
    </location>
</feature>
<dbReference type="Pfam" id="PF05577">
    <property type="entry name" value="Peptidase_S28"/>
    <property type="match status" value="3"/>
</dbReference>
<dbReference type="SUPFAM" id="SSF53474">
    <property type="entry name" value="alpha/beta-Hydrolases"/>
    <property type="match status" value="1"/>
</dbReference>
<dbReference type="InterPro" id="IPR029058">
    <property type="entry name" value="AB_hydrolase_fold"/>
</dbReference>
<dbReference type="PANTHER" id="PTHR11010:SF109">
    <property type="entry name" value="PEPTIDASE, FAMILY S28, PUTATIVE (AFU_ORTHOLOGUE AFUA_4G03790)-RELATED"/>
    <property type="match status" value="1"/>
</dbReference>
<organism evidence="9 10">
    <name type="scientific">Coniochaeta ligniaria NRRL 30616</name>
    <dbReference type="NCBI Taxonomy" id="1408157"/>
    <lineage>
        <taxon>Eukaryota</taxon>
        <taxon>Fungi</taxon>
        <taxon>Dikarya</taxon>
        <taxon>Ascomycota</taxon>
        <taxon>Pezizomycotina</taxon>
        <taxon>Sordariomycetes</taxon>
        <taxon>Sordariomycetidae</taxon>
        <taxon>Coniochaetales</taxon>
        <taxon>Coniochaetaceae</taxon>
        <taxon>Coniochaeta</taxon>
    </lineage>
</organism>
<evidence type="ECO:0000313" key="9">
    <source>
        <dbReference type="EMBL" id="OIW27854.1"/>
    </source>
</evidence>
<keyword evidence="7" id="KW-1133">Transmembrane helix</keyword>
<keyword evidence="7" id="KW-0472">Membrane</keyword>
<keyword evidence="10" id="KW-1185">Reference proteome</keyword>
<feature type="chain" id="PRO_5012588731" description="Peptidase S28" evidence="8">
    <location>
        <begin position="22"/>
        <end position="678"/>
    </location>
</feature>
<keyword evidence="4" id="KW-0378">Hydrolase</keyword>
<comment type="similarity">
    <text evidence="1">Belongs to the peptidase S28 family.</text>
</comment>
<dbReference type="InParanoid" id="A0A1J7IK49"/>
<dbReference type="STRING" id="1408157.A0A1J7IK49"/>
<protein>
    <recommendedName>
        <fullName evidence="11">Peptidase S28</fullName>
    </recommendedName>
</protein>
<feature type="signal peptide" evidence="8">
    <location>
        <begin position="1"/>
        <end position="21"/>
    </location>
</feature>
<keyword evidence="2" id="KW-0645">Protease</keyword>
<evidence type="ECO:0000256" key="2">
    <source>
        <dbReference type="ARBA" id="ARBA00022670"/>
    </source>
</evidence>
<keyword evidence="7" id="KW-0812">Transmembrane</keyword>
<evidence type="ECO:0000313" key="10">
    <source>
        <dbReference type="Proteomes" id="UP000182658"/>
    </source>
</evidence>
<evidence type="ECO:0000256" key="6">
    <source>
        <dbReference type="SAM" id="MobiDB-lite"/>
    </source>
</evidence>
<dbReference type="InterPro" id="IPR008758">
    <property type="entry name" value="Peptidase_S28"/>
</dbReference>
<name>A0A1J7IK49_9PEZI</name>
<dbReference type="GO" id="GO:0006508">
    <property type="term" value="P:proteolysis"/>
    <property type="evidence" value="ECO:0007669"/>
    <property type="project" value="UniProtKB-KW"/>
</dbReference>
<evidence type="ECO:0000256" key="8">
    <source>
        <dbReference type="SAM" id="SignalP"/>
    </source>
</evidence>
<dbReference type="Gene3D" id="3.40.50.1820">
    <property type="entry name" value="alpha/beta hydrolase"/>
    <property type="match status" value="2"/>
</dbReference>
<dbReference type="OrthoDB" id="1735038at2759"/>
<evidence type="ECO:0008006" key="11">
    <source>
        <dbReference type="Google" id="ProtNLM"/>
    </source>
</evidence>
<accession>A0A1J7IK49</accession>
<evidence type="ECO:0000256" key="5">
    <source>
        <dbReference type="ARBA" id="ARBA00023180"/>
    </source>
</evidence>
<dbReference type="GO" id="GO:0070008">
    <property type="term" value="F:serine-type exopeptidase activity"/>
    <property type="evidence" value="ECO:0007669"/>
    <property type="project" value="InterPro"/>
</dbReference>
<evidence type="ECO:0000256" key="7">
    <source>
        <dbReference type="SAM" id="Phobius"/>
    </source>
</evidence>
<reference evidence="9 10" key="1">
    <citation type="submission" date="2016-10" db="EMBL/GenBank/DDBJ databases">
        <title>Draft genome sequence of Coniochaeta ligniaria NRRL30616, a lignocellulolytic fungus for bioabatement of inhibitors in plant biomass hydrolysates.</title>
        <authorList>
            <consortium name="DOE Joint Genome Institute"/>
            <person name="Jimenez D.J."/>
            <person name="Hector R.E."/>
            <person name="Riley R."/>
            <person name="Sun H."/>
            <person name="Grigoriev I.V."/>
            <person name="Van Elsas J.D."/>
            <person name="Nichols N.N."/>
        </authorList>
    </citation>
    <scope>NUCLEOTIDE SEQUENCE [LARGE SCALE GENOMIC DNA]</scope>
    <source>
        <strain evidence="9 10">NRRL 30616</strain>
    </source>
</reference>
<proteinExistence type="inferred from homology"/>
<dbReference type="AlphaFoldDB" id="A0A1J7IK49"/>
<keyword evidence="5" id="KW-0325">Glycoprotein</keyword>
<dbReference type="EMBL" id="KV875099">
    <property type="protein sequence ID" value="OIW27854.1"/>
    <property type="molecule type" value="Genomic_DNA"/>
</dbReference>
<gene>
    <name evidence="9" type="ORF">CONLIGDRAFT_682867</name>
</gene>
<feature type="region of interest" description="Disordered" evidence="6">
    <location>
        <begin position="625"/>
        <end position="654"/>
    </location>
</feature>
<evidence type="ECO:0000256" key="1">
    <source>
        <dbReference type="ARBA" id="ARBA00011079"/>
    </source>
</evidence>
<dbReference type="Proteomes" id="UP000182658">
    <property type="component" value="Unassembled WGS sequence"/>
</dbReference>
<sequence length="678" mass="73474">MRLPSQAIALTLVLQAPPIEAWKITDGLRINAYEPYAEPDQIIVPSYNISLPIDHFTPSDTRTFNNRYFVNDTYYKPGGPVIFFDFGESGVDDWTAAVFMAGWNGSLSAPLELAKARGGVVVGWEHRYYGYSRPFPVAEADEYDDEGYSYSSSSGSAGIPLGGAAEYEYLTVAQALEDVAYFAARFNQTVLGGRNTVLAGENATQHLGPWDTPWIWVGGSYPGMRGTWMRLRNPDVIYAVWASSAPVQTVPDGSAYPNSIYRALPKNCTADMHAAVSRIDQILDGGNSTEMNRLATQITLAFESVDESYYVKTRSSVSSDPYDYQLDDFKPVLSTLFLALVSTAQGGGYTTRLQQFCDVMETFDVPSFLANSSAASDTVFLWNEGDAPPSDKGIAASNSDNRGPEAALAAYLYAVNRYFNGGPSSYSKRKRSSSSYSYYDSITPQQDAHSWEWQVLSEMGLILSANGSSPYALGSKYVDHAYSHSDIINSYFANFSGADIPAEPDNSYPMGFGGWRMTPSNTMFTNGEFDPWRAYGVASLEAELPDYPAFSSMTQDVPQCNSADYLGGHFGLVYPGGVHAEDMFSGLGETRGSQNTTDPPLKQGLELFLKALDVWLPCFNSSRGQTAAVDPNQPTGAGNSTGNSTGPGDKSGAMSGRSVAGGVWAVVGVFSVVIYLAL</sequence>
<keyword evidence="3 8" id="KW-0732">Signal</keyword>
<evidence type="ECO:0000256" key="4">
    <source>
        <dbReference type="ARBA" id="ARBA00022801"/>
    </source>
</evidence>
<feature type="compositionally biased region" description="Low complexity" evidence="6">
    <location>
        <begin position="634"/>
        <end position="648"/>
    </location>
</feature>
<evidence type="ECO:0000256" key="3">
    <source>
        <dbReference type="ARBA" id="ARBA00022729"/>
    </source>
</evidence>
<dbReference type="PANTHER" id="PTHR11010">
    <property type="entry name" value="PROTEASE S28 PRO-X CARBOXYPEPTIDASE-RELATED"/>
    <property type="match status" value="1"/>
</dbReference>
<dbReference type="GO" id="GO:0008239">
    <property type="term" value="F:dipeptidyl-peptidase activity"/>
    <property type="evidence" value="ECO:0007669"/>
    <property type="project" value="TreeGrafter"/>
</dbReference>